<dbReference type="eggNOG" id="COG1977">
    <property type="taxonomic scope" value="Bacteria"/>
</dbReference>
<dbReference type="Pfam" id="PF02597">
    <property type="entry name" value="ThiS"/>
    <property type="match status" value="1"/>
</dbReference>
<dbReference type="AlphaFoldDB" id="D1CDP8"/>
<evidence type="ECO:0000256" key="3">
    <source>
        <dbReference type="ARBA" id="ARBA00024247"/>
    </source>
</evidence>
<evidence type="ECO:0000313" key="5">
    <source>
        <dbReference type="Proteomes" id="UP000000323"/>
    </source>
</evidence>
<keyword evidence="1" id="KW-0547">Nucleotide-binding</keyword>
<evidence type="ECO:0000256" key="1">
    <source>
        <dbReference type="ARBA" id="ARBA00022741"/>
    </source>
</evidence>
<dbReference type="HOGENOM" id="CLU_114601_4_0_0"/>
<accession>D1CDP8</accession>
<keyword evidence="5" id="KW-1185">Reference proteome</keyword>
<evidence type="ECO:0000256" key="2">
    <source>
        <dbReference type="ARBA" id="ARBA00024200"/>
    </source>
</evidence>
<dbReference type="EMBL" id="CP001825">
    <property type="protein sequence ID" value="ACZ41054.1"/>
    <property type="molecule type" value="Genomic_DNA"/>
</dbReference>
<reference evidence="5" key="1">
    <citation type="journal article" date="2010" name="Stand. Genomic Sci.">
        <title>Complete genome sequence of 'Thermobaculum terrenum' type strain (YNP1).</title>
        <authorList>
            <person name="Kiss H."/>
            <person name="Cleland D."/>
            <person name="Lapidus A."/>
            <person name="Lucas S."/>
            <person name="Glavina Del Rio T."/>
            <person name="Nolan M."/>
            <person name="Tice H."/>
            <person name="Han C."/>
            <person name="Goodwin L."/>
            <person name="Pitluck S."/>
            <person name="Liolios K."/>
            <person name="Ivanova N."/>
            <person name="Mavromatis K."/>
            <person name="Ovchinnikova G."/>
            <person name="Pati A."/>
            <person name="Chen A."/>
            <person name="Palaniappan K."/>
            <person name="Land M."/>
            <person name="Hauser L."/>
            <person name="Chang Y."/>
            <person name="Jeffries C."/>
            <person name="Lu M."/>
            <person name="Brettin T."/>
            <person name="Detter J."/>
            <person name="Goker M."/>
            <person name="Tindall B."/>
            <person name="Beck B."/>
            <person name="McDermott T."/>
            <person name="Woyke T."/>
            <person name="Bristow J."/>
            <person name="Eisen J."/>
            <person name="Markowitz V."/>
            <person name="Hugenholtz P."/>
            <person name="Kyrpides N."/>
            <person name="Klenk H."/>
            <person name="Cheng J."/>
        </authorList>
    </citation>
    <scope>NUCLEOTIDE SEQUENCE [LARGE SCALE GENOMIC DNA]</scope>
    <source>
        <strain evidence="5">ATCC BAA-798 / YNP1</strain>
    </source>
</reference>
<dbReference type="OrthoDB" id="200013at2"/>
<dbReference type="InterPro" id="IPR003749">
    <property type="entry name" value="ThiS/MoaD-like"/>
</dbReference>
<gene>
    <name evidence="4" type="ordered locus">Tter_0132</name>
</gene>
<dbReference type="GO" id="GO:1990133">
    <property type="term" value="C:molybdopterin adenylyltransferase complex"/>
    <property type="evidence" value="ECO:0007669"/>
    <property type="project" value="TreeGrafter"/>
</dbReference>
<dbReference type="InterPro" id="IPR012675">
    <property type="entry name" value="Beta-grasp_dom_sf"/>
</dbReference>
<dbReference type="PANTHER" id="PTHR33359">
    <property type="entry name" value="MOLYBDOPTERIN SYNTHASE SULFUR CARRIER SUBUNIT"/>
    <property type="match status" value="1"/>
</dbReference>
<dbReference type="Gene3D" id="3.10.20.30">
    <property type="match status" value="1"/>
</dbReference>
<sequence>MNIAGGSFEIKLLLFAQFREVIGQKELLYKVTIGSTPASVLRSLIGEYPDLARLESVTKFIVNEEFVPGDYKLSPGDTLAFIPPVAGGRDDSSDSRSHIH</sequence>
<dbReference type="CDD" id="cd00754">
    <property type="entry name" value="Ubl_MoaD"/>
    <property type="match status" value="1"/>
</dbReference>
<dbReference type="GO" id="GO:0006777">
    <property type="term" value="P:Mo-molybdopterin cofactor biosynthetic process"/>
    <property type="evidence" value="ECO:0007669"/>
    <property type="project" value="InterPro"/>
</dbReference>
<dbReference type="Proteomes" id="UP000000323">
    <property type="component" value="Chromosome 1"/>
</dbReference>
<dbReference type="GO" id="GO:0000166">
    <property type="term" value="F:nucleotide binding"/>
    <property type="evidence" value="ECO:0007669"/>
    <property type="project" value="UniProtKB-KW"/>
</dbReference>
<dbReference type="InterPro" id="IPR044672">
    <property type="entry name" value="MOCS2A"/>
</dbReference>
<protein>
    <recommendedName>
        <fullName evidence="3">Molybdopterin synthase sulfur carrier subunit</fullName>
    </recommendedName>
</protein>
<dbReference type="STRING" id="525904.Tter_0132"/>
<name>D1CDP8_THET1</name>
<dbReference type="KEGG" id="ttr:Tter_0132"/>
<comment type="similarity">
    <text evidence="2">Belongs to the MoaD family.</text>
</comment>
<dbReference type="UniPathway" id="UPA00344"/>
<dbReference type="InterPro" id="IPR016155">
    <property type="entry name" value="Mopterin_synth/thiamin_S_b"/>
</dbReference>
<organism evidence="4 5">
    <name type="scientific">Thermobaculum terrenum (strain ATCC BAA-798 / CCMEE 7001 / YNP1)</name>
    <dbReference type="NCBI Taxonomy" id="525904"/>
    <lineage>
        <taxon>Bacteria</taxon>
        <taxon>Bacillati</taxon>
        <taxon>Chloroflexota</taxon>
        <taxon>Chloroflexia</taxon>
        <taxon>Candidatus Thermobaculales</taxon>
        <taxon>Candidatus Thermobaculaceae</taxon>
        <taxon>Thermobaculum</taxon>
    </lineage>
</organism>
<dbReference type="PANTHER" id="PTHR33359:SF1">
    <property type="entry name" value="MOLYBDOPTERIN SYNTHASE SULFUR CARRIER SUBUNIT"/>
    <property type="match status" value="1"/>
</dbReference>
<dbReference type="RefSeq" id="WP_012874089.1">
    <property type="nucleotide sequence ID" value="NC_013525.1"/>
</dbReference>
<dbReference type="SUPFAM" id="SSF54285">
    <property type="entry name" value="MoaD/ThiS"/>
    <property type="match status" value="1"/>
</dbReference>
<proteinExistence type="inferred from homology"/>
<evidence type="ECO:0000313" key="4">
    <source>
        <dbReference type="EMBL" id="ACZ41054.1"/>
    </source>
</evidence>